<dbReference type="InterPro" id="IPR003765">
    <property type="entry name" value="NO3_reductase_chaperone_NarJ"/>
</dbReference>
<dbReference type="STRING" id="1122209.SAMN02745752_02754"/>
<keyword evidence="1" id="KW-0534">Nitrate assimilation</keyword>
<dbReference type="GO" id="GO:0051131">
    <property type="term" value="P:chaperone-mediated protein complex assembly"/>
    <property type="evidence" value="ECO:0007669"/>
    <property type="project" value="InterPro"/>
</dbReference>
<accession>A0A1K1ZNT3</accession>
<dbReference type="GO" id="GO:0016530">
    <property type="term" value="F:metallochaperone activity"/>
    <property type="evidence" value="ECO:0007669"/>
    <property type="project" value="TreeGrafter"/>
</dbReference>
<gene>
    <name evidence="2" type="ORF">SAMN02745752_02754</name>
</gene>
<evidence type="ECO:0000313" key="2">
    <source>
        <dbReference type="EMBL" id="SFX75149.1"/>
    </source>
</evidence>
<reference evidence="2 3" key="1">
    <citation type="submission" date="2016-11" db="EMBL/GenBank/DDBJ databases">
        <authorList>
            <person name="Jaros S."/>
            <person name="Januszkiewicz K."/>
            <person name="Wedrychowicz H."/>
        </authorList>
    </citation>
    <scope>NUCLEOTIDE SEQUENCE [LARGE SCALE GENOMIC DNA]</scope>
    <source>
        <strain evidence="2 3">DSM 21637</strain>
    </source>
</reference>
<dbReference type="InterPro" id="IPR036411">
    <property type="entry name" value="TorD-like_sf"/>
</dbReference>
<dbReference type="EMBL" id="FPJW01000012">
    <property type="protein sequence ID" value="SFX75149.1"/>
    <property type="molecule type" value="Genomic_DNA"/>
</dbReference>
<dbReference type="GO" id="GO:0042128">
    <property type="term" value="P:nitrate assimilation"/>
    <property type="evidence" value="ECO:0007669"/>
    <property type="project" value="UniProtKB-KW"/>
</dbReference>
<dbReference type="InterPro" id="IPR020945">
    <property type="entry name" value="DMSO/NO3_reduct_chaperone"/>
</dbReference>
<evidence type="ECO:0000256" key="1">
    <source>
        <dbReference type="ARBA" id="ARBA00023063"/>
    </source>
</evidence>
<sequence>MKILTVLARLLDYPTAELRDFRQELITLIREERNLSKDQRAQLVAFTEYLCTANLLDVQENYVGLFDRGRALSLLLFEHVHGESRDRGQAMVDLLAEYEQAGLLLNARELPDHLPLFLEFLSTREAAEARQWLESVNHILALLSERLKQRDSDYHLLFDSLLTICAADVDRRELAEKVAAEQPDHTPEALDQVWEEEMVKFIDDQSTQACGQSNIVRQRRDELGKVQTLHLQDPAPARTGTYGA</sequence>
<keyword evidence="3" id="KW-1185">Reference proteome</keyword>
<dbReference type="Gene3D" id="1.10.3480.10">
    <property type="entry name" value="TorD-like"/>
    <property type="match status" value="1"/>
</dbReference>
<evidence type="ECO:0000313" key="3">
    <source>
        <dbReference type="Proteomes" id="UP000182350"/>
    </source>
</evidence>
<dbReference type="PANTHER" id="PTHR43680:SF2">
    <property type="entry name" value="NITRATE REDUCTASE MOLYBDENUM COFACTOR ASSEMBLY CHAPERONE NARJ"/>
    <property type="match status" value="1"/>
</dbReference>
<name>A0A1K1ZNT3_9GAMM</name>
<dbReference type="NCBIfam" id="TIGR00684">
    <property type="entry name" value="narJ"/>
    <property type="match status" value="1"/>
</dbReference>
<dbReference type="GO" id="GO:0051082">
    <property type="term" value="F:unfolded protein binding"/>
    <property type="evidence" value="ECO:0007669"/>
    <property type="project" value="InterPro"/>
</dbReference>
<dbReference type="PANTHER" id="PTHR43680">
    <property type="entry name" value="NITRATE REDUCTASE MOLYBDENUM COFACTOR ASSEMBLY CHAPERONE"/>
    <property type="match status" value="1"/>
</dbReference>
<protein>
    <submittedName>
        <fullName evidence="2">Respiratory nitrate reductase chaperone NarJ</fullName>
    </submittedName>
</protein>
<proteinExistence type="predicted"/>
<dbReference type="RefSeq" id="WP_072327074.1">
    <property type="nucleotide sequence ID" value="NZ_FPJW01000012.1"/>
</dbReference>
<dbReference type="AlphaFoldDB" id="A0A1K1ZNT3"/>
<organism evidence="2 3">
    <name type="scientific">Marinospirillum alkaliphilum DSM 21637</name>
    <dbReference type="NCBI Taxonomy" id="1122209"/>
    <lineage>
        <taxon>Bacteria</taxon>
        <taxon>Pseudomonadati</taxon>
        <taxon>Pseudomonadota</taxon>
        <taxon>Gammaproteobacteria</taxon>
        <taxon>Oceanospirillales</taxon>
        <taxon>Oceanospirillaceae</taxon>
        <taxon>Marinospirillum</taxon>
    </lineage>
</organism>
<dbReference type="OrthoDB" id="8478585at2"/>
<dbReference type="Proteomes" id="UP000182350">
    <property type="component" value="Unassembled WGS sequence"/>
</dbReference>
<dbReference type="SUPFAM" id="SSF89155">
    <property type="entry name" value="TorD-like"/>
    <property type="match status" value="1"/>
</dbReference>
<dbReference type="Pfam" id="PF02613">
    <property type="entry name" value="Nitrate_red_del"/>
    <property type="match status" value="1"/>
</dbReference>